<dbReference type="InterPro" id="IPR003702">
    <property type="entry name" value="ActCoA_hydro_N"/>
</dbReference>
<dbReference type="RefSeq" id="WP_036874575.1">
    <property type="nucleotide sequence ID" value="NZ_JASBZX010000005.1"/>
</dbReference>
<evidence type="ECO:0000313" key="6">
    <source>
        <dbReference type="Proteomes" id="UP000030103"/>
    </source>
</evidence>
<comment type="similarity">
    <text evidence="1">Belongs to the acetyl-CoA hydrolase/transferase family.</text>
</comment>
<dbReference type="InterPro" id="IPR046433">
    <property type="entry name" value="ActCoA_hydro"/>
</dbReference>
<dbReference type="Gene3D" id="3.40.1080.10">
    <property type="entry name" value="Glutaconate Coenzyme A-transferase"/>
    <property type="match status" value="1"/>
</dbReference>
<dbReference type="EMBL" id="JRFA01000023">
    <property type="protein sequence ID" value="KGN73405.1"/>
    <property type="molecule type" value="Genomic_DNA"/>
</dbReference>
<dbReference type="eggNOG" id="COG0427">
    <property type="taxonomic scope" value="Bacteria"/>
</dbReference>
<gene>
    <name evidence="5" type="ORF">HQ47_08045</name>
</gene>
<dbReference type="InterPro" id="IPR038460">
    <property type="entry name" value="AcetylCoA_hyd_C_sf"/>
</dbReference>
<reference evidence="5 6" key="1">
    <citation type="submission" date="2014-09" db="EMBL/GenBank/DDBJ databases">
        <title>Draft Genome Sequence of Porphyromonas macacae COT-192_OH2859.</title>
        <authorList>
            <person name="Wallis C."/>
            <person name="Deusch O."/>
            <person name="O'Flynn C."/>
            <person name="Davis I."/>
            <person name="Horsfall A."/>
            <person name="Kirkwood N."/>
            <person name="Harris S."/>
            <person name="Eisen J.A."/>
            <person name="Coil D.A."/>
            <person name="Darling A.E."/>
            <person name="Jospin G."/>
            <person name="Alexiev A."/>
        </authorList>
    </citation>
    <scope>NUCLEOTIDE SEQUENCE [LARGE SCALE GENOMIC DNA]</scope>
    <source>
        <strain evidence="6">COT-192 OH2859</strain>
    </source>
</reference>
<dbReference type="PANTHER" id="PTHR21432:SF20">
    <property type="entry name" value="ACETYL-COA HYDROLASE"/>
    <property type="match status" value="1"/>
</dbReference>
<accession>A0A0A2E7K2</accession>
<dbReference type="OrthoDB" id="9801795at2"/>
<dbReference type="SUPFAM" id="SSF100950">
    <property type="entry name" value="NagB/RpiA/CoA transferase-like"/>
    <property type="match status" value="2"/>
</dbReference>
<dbReference type="Pfam" id="PF13336">
    <property type="entry name" value="AcetylCoA_hyd_C"/>
    <property type="match status" value="1"/>
</dbReference>
<dbReference type="Gene3D" id="3.30.750.70">
    <property type="entry name" value="4-hydroxybutyrate coenzyme like domains"/>
    <property type="match status" value="1"/>
</dbReference>
<organism evidence="5 6">
    <name type="scientific">Porphyromonas macacae</name>
    <dbReference type="NCBI Taxonomy" id="28115"/>
    <lineage>
        <taxon>Bacteria</taxon>
        <taxon>Pseudomonadati</taxon>
        <taxon>Bacteroidota</taxon>
        <taxon>Bacteroidia</taxon>
        <taxon>Bacteroidales</taxon>
        <taxon>Porphyromonadaceae</taxon>
        <taxon>Porphyromonas</taxon>
    </lineage>
</organism>
<keyword evidence="2 5" id="KW-0808">Transferase</keyword>
<keyword evidence="6" id="KW-1185">Reference proteome</keyword>
<dbReference type="InterPro" id="IPR026888">
    <property type="entry name" value="AcetylCoA_hyd_C"/>
</dbReference>
<protein>
    <submittedName>
        <fullName evidence="5">4-hydroxybutyrate CoA-transferase</fullName>
    </submittedName>
</protein>
<dbReference type="Gene3D" id="3.40.1080.20">
    <property type="entry name" value="Acetyl-CoA hydrolase/transferase C-terminal domain"/>
    <property type="match status" value="1"/>
</dbReference>
<dbReference type="AlphaFoldDB" id="A0A0A2E7K2"/>
<sequence>MKDLMNKVVTADEAIRYIKNGDTVVLSHAAGAPQLCIDALKRHYQDFKNVSIYHMLLLGDAPYAQPECEGHFRHLTNFVGANTRDAVAEGRADFIPMFFHEVPRSFANGMIPVDVAIVQLSYPNSEGYCSFGVSSDYSKPATRHARIVIGEINSRMPFIQGDNLIHVSELDHVVLGDYPLYEIPRPRIGQVEEAIGKNVASLIKDGDTLQLGIGAIPDAVLMFLNEKKNLGIHTEMFSDGVLDLIKAGVINGSKKEIDRGKLVATFLMGTKELYDFANNNDTVRLFPVDYVNNPFTIMHLEHMVSINSCIEIDLFGQVCSETLGSKQFSGTGGQVDFVRGAAMSKEGISIMAMPSTAKKGTASRIVAELAPGAAVTTSRNDVDYVVTEYGVARLKGKNLRQRADALIAIAHPDFREELKAIRNSRFVRYR</sequence>
<dbReference type="GO" id="GO:0008775">
    <property type="term" value="F:acetate CoA-transferase activity"/>
    <property type="evidence" value="ECO:0007669"/>
    <property type="project" value="InterPro"/>
</dbReference>
<dbReference type="GO" id="GO:0006083">
    <property type="term" value="P:acetate metabolic process"/>
    <property type="evidence" value="ECO:0007669"/>
    <property type="project" value="InterPro"/>
</dbReference>
<feature type="domain" description="Acetyl-CoA hydrolase/transferase C-terminal" evidence="4">
    <location>
        <begin position="269"/>
        <end position="419"/>
    </location>
</feature>
<dbReference type="STRING" id="28115.HQ47_08045"/>
<dbReference type="Pfam" id="PF02550">
    <property type="entry name" value="AcetylCoA_hydro"/>
    <property type="match status" value="1"/>
</dbReference>
<evidence type="ECO:0000259" key="3">
    <source>
        <dbReference type="Pfam" id="PF02550"/>
    </source>
</evidence>
<feature type="domain" description="Acetyl-CoA hydrolase/transferase N-terminal" evidence="3">
    <location>
        <begin position="3"/>
        <end position="176"/>
    </location>
</feature>
<evidence type="ECO:0000256" key="2">
    <source>
        <dbReference type="ARBA" id="ARBA00022679"/>
    </source>
</evidence>
<evidence type="ECO:0000313" key="5">
    <source>
        <dbReference type="EMBL" id="KGN73405.1"/>
    </source>
</evidence>
<proteinExistence type="inferred from homology"/>
<dbReference type="PANTHER" id="PTHR21432">
    <property type="entry name" value="ACETYL-COA HYDROLASE-RELATED"/>
    <property type="match status" value="1"/>
</dbReference>
<dbReference type="InterPro" id="IPR037171">
    <property type="entry name" value="NagB/RpiA_transferase-like"/>
</dbReference>
<name>A0A0A2E7K2_9PORP</name>
<comment type="caution">
    <text evidence="5">The sequence shown here is derived from an EMBL/GenBank/DDBJ whole genome shotgun (WGS) entry which is preliminary data.</text>
</comment>
<evidence type="ECO:0000256" key="1">
    <source>
        <dbReference type="ARBA" id="ARBA00009632"/>
    </source>
</evidence>
<evidence type="ECO:0000259" key="4">
    <source>
        <dbReference type="Pfam" id="PF13336"/>
    </source>
</evidence>
<dbReference type="Proteomes" id="UP000030103">
    <property type="component" value="Unassembled WGS sequence"/>
</dbReference>